<evidence type="ECO:0000259" key="8">
    <source>
        <dbReference type="PROSITE" id="PS50893"/>
    </source>
</evidence>
<comment type="similarity">
    <text evidence="2">Belongs to the ABC transporter superfamily.</text>
</comment>
<accession>A0A1Z1WGJ6</accession>
<keyword evidence="6" id="KW-0067">ATP-binding</keyword>
<dbReference type="AlphaFoldDB" id="A0A1Z1WGJ6"/>
<dbReference type="PANTHER" id="PTHR43297:SF2">
    <property type="entry name" value="DIPEPTIDE TRANSPORT ATP-BINDING PROTEIN DPPD"/>
    <property type="match status" value="1"/>
</dbReference>
<dbReference type="GO" id="GO:0015833">
    <property type="term" value="P:peptide transport"/>
    <property type="evidence" value="ECO:0007669"/>
    <property type="project" value="InterPro"/>
</dbReference>
<evidence type="ECO:0000256" key="6">
    <source>
        <dbReference type="ARBA" id="ARBA00022840"/>
    </source>
</evidence>
<dbReference type="GO" id="GO:0005524">
    <property type="term" value="F:ATP binding"/>
    <property type="evidence" value="ECO:0007669"/>
    <property type="project" value="UniProtKB-KW"/>
</dbReference>
<keyword evidence="5" id="KW-0547">Nucleotide-binding</keyword>
<evidence type="ECO:0000256" key="5">
    <source>
        <dbReference type="ARBA" id="ARBA00022741"/>
    </source>
</evidence>
<evidence type="ECO:0000256" key="7">
    <source>
        <dbReference type="ARBA" id="ARBA00023136"/>
    </source>
</evidence>
<protein>
    <recommendedName>
        <fullName evidence="8">ABC transporter domain-containing protein</fullName>
    </recommendedName>
</protein>
<dbReference type="Pfam" id="PF08352">
    <property type="entry name" value="oligo_HPY"/>
    <property type="match status" value="1"/>
</dbReference>
<evidence type="ECO:0000313" key="10">
    <source>
        <dbReference type="Proteomes" id="UP000195880"/>
    </source>
</evidence>
<dbReference type="GO" id="GO:0016887">
    <property type="term" value="F:ATP hydrolysis activity"/>
    <property type="evidence" value="ECO:0007669"/>
    <property type="project" value="InterPro"/>
</dbReference>
<dbReference type="NCBIfam" id="TIGR01727">
    <property type="entry name" value="oligo_HPY"/>
    <property type="match status" value="1"/>
</dbReference>
<dbReference type="KEGG" id="salf:SMD44_05028"/>
<dbReference type="EMBL" id="CP021748">
    <property type="protein sequence ID" value="ARX85564.1"/>
    <property type="molecule type" value="Genomic_DNA"/>
</dbReference>
<dbReference type="GO" id="GO:0005886">
    <property type="term" value="C:plasma membrane"/>
    <property type="evidence" value="ECO:0007669"/>
    <property type="project" value="UniProtKB-SubCell"/>
</dbReference>
<keyword evidence="7" id="KW-0472">Membrane</keyword>
<dbReference type="Pfam" id="PF00005">
    <property type="entry name" value="ABC_tran"/>
    <property type="match status" value="1"/>
</dbReference>
<reference evidence="9 10" key="1">
    <citation type="submission" date="2017-05" db="EMBL/GenBank/DDBJ databases">
        <title>Streptomyces alboflavus Genome sequencing and assembly.</title>
        <authorList>
            <person name="Wang Y."/>
            <person name="Du B."/>
            <person name="Ding Y."/>
            <person name="Liu H."/>
            <person name="Hou Q."/>
            <person name="Liu K."/>
            <person name="Wang C."/>
            <person name="Yao L."/>
        </authorList>
    </citation>
    <scope>NUCLEOTIDE SEQUENCE [LARGE SCALE GENOMIC DNA]</scope>
    <source>
        <strain evidence="9 10">MDJK44</strain>
    </source>
</reference>
<proteinExistence type="inferred from homology"/>
<evidence type="ECO:0000256" key="4">
    <source>
        <dbReference type="ARBA" id="ARBA00022475"/>
    </source>
</evidence>
<dbReference type="Gene3D" id="3.40.50.300">
    <property type="entry name" value="P-loop containing nucleotide triphosphate hydrolases"/>
    <property type="match status" value="1"/>
</dbReference>
<comment type="subcellular location">
    <subcellularLocation>
        <location evidence="1">Cell membrane</location>
        <topology evidence="1">Peripheral membrane protein</topology>
    </subcellularLocation>
</comment>
<gene>
    <name evidence="9" type="ORF">SMD44_05028</name>
</gene>
<feature type="domain" description="ABC transporter" evidence="8">
    <location>
        <begin position="22"/>
        <end position="260"/>
    </location>
</feature>
<dbReference type="PROSITE" id="PS00211">
    <property type="entry name" value="ABC_TRANSPORTER_1"/>
    <property type="match status" value="1"/>
</dbReference>
<dbReference type="InterPro" id="IPR017871">
    <property type="entry name" value="ABC_transporter-like_CS"/>
</dbReference>
<keyword evidence="10" id="KW-1185">Reference proteome</keyword>
<evidence type="ECO:0000256" key="3">
    <source>
        <dbReference type="ARBA" id="ARBA00022448"/>
    </source>
</evidence>
<keyword evidence="4" id="KW-1003">Cell membrane</keyword>
<dbReference type="InterPro" id="IPR050388">
    <property type="entry name" value="ABC_Ni/Peptide_Import"/>
</dbReference>
<dbReference type="SUPFAM" id="SSF52540">
    <property type="entry name" value="P-loop containing nucleoside triphosphate hydrolases"/>
    <property type="match status" value="1"/>
</dbReference>
<dbReference type="SMART" id="SM00382">
    <property type="entry name" value="AAA"/>
    <property type="match status" value="1"/>
</dbReference>
<dbReference type="PANTHER" id="PTHR43297">
    <property type="entry name" value="OLIGOPEPTIDE TRANSPORT ATP-BINDING PROTEIN APPD"/>
    <property type="match status" value="1"/>
</dbReference>
<dbReference type="CDD" id="cd03257">
    <property type="entry name" value="ABC_NikE_OppD_transporters"/>
    <property type="match status" value="1"/>
</dbReference>
<evidence type="ECO:0000256" key="1">
    <source>
        <dbReference type="ARBA" id="ARBA00004202"/>
    </source>
</evidence>
<dbReference type="InterPro" id="IPR027417">
    <property type="entry name" value="P-loop_NTPase"/>
</dbReference>
<dbReference type="Proteomes" id="UP000195880">
    <property type="component" value="Chromosome"/>
</dbReference>
<dbReference type="OrthoDB" id="3508321at2"/>
<dbReference type="STRING" id="67267.GCA_000716675_07413"/>
<keyword evidence="3" id="KW-0813">Transport</keyword>
<dbReference type="eggNOG" id="COG0444">
    <property type="taxonomic scope" value="Bacteria"/>
</dbReference>
<name>A0A1Z1WGJ6_9ACTN</name>
<dbReference type="InterPro" id="IPR003593">
    <property type="entry name" value="AAA+_ATPase"/>
</dbReference>
<dbReference type="RefSeq" id="WP_087885377.1">
    <property type="nucleotide sequence ID" value="NZ_CP021748.1"/>
</dbReference>
<sequence>MSENRPRSTPAPAAAPPAEALLEIVDLTLRLPGAARPVLDSVSLTVAPGEVVALVGESGSGKSTTAKAALGLFPAGAVASGSVRFDGTEVLGLTGERLRAHRADGVALVHQDPRAALNPVRRVGDFLVERGAGRAEAVELLASVGIADPERRVRQRPHEMSGGMLQRVVIAGALAARPRLLLADEATSALDVTTQADILALLRTLRAEHGLGLLFITHDLHLAAAYSDRVYVMYAGRVVESRTASALFTAPAHPYTRGLLTCSPTLGDTLTPLRPIPGRPPSLSDTFPGCPFVERCAEAEPTCETWSPRPVPLPDGGAAACAFVNTEPGLSPVFTAVGNRPAGRMGSPLLERSRELGDGWAQTQADGADADEVNHA</sequence>
<organism evidence="9 10">
    <name type="scientific">Streptomyces alboflavus</name>
    <dbReference type="NCBI Taxonomy" id="67267"/>
    <lineage>
        <taxon>Bacteria</taxon>
        <taxon>Bacillati</taxon>
        <taxon>Actinomycetota</taxon>
        <taxon>Actinomycetes</taxon>
        <taxon>Kitasatosporales</taxon>
        <taxon>Streptomycetaceae</taxon>
        <taxon>Streptomyces</taxon>
    </lineage>
</organism>
<dbReference type="InterPro" id="IPR003439">
    <property type="entry name" value="ABC_transporter-like_ATP-bd"/>
</dbReference>
<evidence type="ECO:0000313" key="9">
    <source>
        <dbReference type="EMBL" id="ARX85564.1"/>
    </source>
</evidence>
<dbReference type="PROSITE" id="PS50893">
    <property type="entry name" value="ABC_TRANSPORTER_2"/>
    <property type="match status" value="1"/>
</dbReference>
<evidence type="ECO:0000256" key="2">
    <source>
        <dbReference type="ARBA" id="ARBA00005417"/>
    </source>
</evidence>
<dbReference type="InterPro" id="IPR013563">
    <property type="entry name" value="Oligopep_ABC_C"/>
</dbReference>